<evidence type="ECO:0000256" key="1">
    <source>
        <dbReference type="ARBA" id="ARBA00004651"/>
    </source>
</evidence>
<dbReference type="PANTHER" id="PTHR43045:SF7">
    <property type="entry name" value="MAJOR FACILITATOR SUPERFAMILY TRANSPORTER"/>
    <property type="match status" value="1"/>
</dbReference>
<feature type="transmembrane region" description="Helical" evidence="7">
    <location>
        <begin position="283"/>
        <end position="303"/>
    </location>
</feature>
<comment type="caution">
    <text evidence="9">The sequence shown here is derived from an EMBL/GenBank/DDBJ whole genome shotgun (WGS) entry which is preliminary data.</text>
</comment>
<feature type="transmembrane region" description="Helical" evidence="7">
    <location>
        <begin position="18"/>
        <end position="43"/>
    </location>
</feature>
<name>A0A7W7B6C2_9SPHN</name>
<feature type="transmembrane region" description="Helical" evidence="7">
    <location>
        <begin position="431"/>
        <end position="458"/>
    </location>
</feature>
<feature type="transmembrane region" description="Helical" evidence="7">
    <location>
        <begin position="55"/>
        <end position="77"/>
    </location>
</feature>
<reference evidence="9 10" key="1">
    <citation type="submission" date="2020-08" db="EMBL/GenBank/DDBJ databases">
        <title>Genomic Encyclopedia of Type Strains, Phase IV (KMG-IV): sequencing the most valuable type-strain genomes for metagenomic binning, comparative biology and taxonomic classification.</title>
        <authorList>
            <person name="Goeker M."/>
        </authorList>
    </citation>
    <scope>NUCLEOTIDE SEQUENCE [LARGE SCALE GENOMIC DNA]</scope>
    <source>
        <strain evidence="9 10">DSM 17328</strain>
    </source>
</reference>
<evidence type="ECO:0000256" key="7">
    <source>
        <dbReference type="SAM" id="Phobius"/>
    </source>
</evidence>
<protein>
    <submittedName>
        <fullName evidence="9">MFS family permease</fullName>
    </submittedName>
</protein>
<dbReference type="PROSITE" id="PS50850">
    <property type="entry name" value="MFS"/>
    <property type="match status" value="1"/>
</dbReference>
<feature type="transmembrane region" description="Helical" evidence="7">
    <location>
        <begin position="497"/>
        <end position="519"/>
    </location>
</feature>
<dbReference type="AlphaFoldDB" id="A0A7W7B6C2"/>
<keyword evidence="2" id="KW-0813">Transport</keyword>
<evidence type="ECO:0000256" key="4">
    <source>
        <dbReference type="ARBA" id="ARBA00022692"/>
    </source>
</evidence>
<organism evidence="9 10">
    <name type="scientific">Sphingosinicella soli</name>
    <dbReference type="NCBI Taxonomy" id="333708"/>
    <lineage>
        <taxon>Bacteria</taxon>
        <taxon>Pseudomonadati</taxon>
        <taxon>Pseudomonadota</taxon>
        <taxon>Alphaproteobacteria</taxon>
        <taxon>Sphingomonadales</taxon>
        <taxon>Sphingosinicellaceae</taxon>
        <taxon>Sphingosinicella</taxon>
    </lineage>
</organism>
<feature type="transmembrane region" description="Helical" evidence="7">
    <location>
        <begin position="194"/>
        <end position="213"/>
    </location>
</feature>
<keyword evidence="4 7" id="KW-0812">Transmembrane</keyword>
<proteinExistence type="predicted"/>
<feature type="domain" description="Major facilitator superfamily (MFS) profile" evidence="8">
    <location>
        <begin position="18"/>
        <end position="523"/>
    </location>
</feature>
<dbReference type="RefSeq" id="WP_184071518.1">
    <property type="nucleotide sequence ID" value="NZ_JACHNZ010000052.1"/>
</dbReference>
<accession>A0A7W7B6C2</accession>
<dbReference type="GO" id="GO:0005886">
    <property type="term" value="C:plasma membrane"/>
    <property type="evidence" value="ECO:0007669"/>
    <property type="project" value="UniProtKB-SubCell"/>
</dbReference>
<feature type="transmembrane region" description="Helical" evidence="7">
    <location>
        <begin position="155"/>
        <end position="182"/>
    </location>
</feature>
<dbReference type="GO" id="GO:0022857">
    <property type="term" value="F:transmembrane transporter activity"/>
    <property type="evidence" value="ECO:0007669"/>
    <property type="project" value="InterPro"/>
</dbReference>
<evidence type="ECO:0000259" key="8">
    <source>
        <dbReference type="PROSITE" id="PS50850"/>
    </source>
</evidence>
<gene>
    <name evidence="9" type="ORF">GGQ98_003341</name>
</gene>
<feature type="transmembrane region" description="Helical" evidence="7">
    <location>
        <begin position="470"/>
        <end position="491"/>
    </location>
</feature>
<dbReference type="InterPro" id="IPR036259">
    <property type="entry name" value="MFS_trans_sf"/>
</dbReference>
<dbReference type="SUPFAM" id="SSF103473">
    <property type="entry name" value="MFS general substrate transporter"/>
    <property type="match status" value="1"/>
</dbReference>
<dbReference type="InterPro" id="IPR005828">
    <property type="entry name" value="MFS_sugar_transport-like"/>
</dbReference>
<evidence type="ECO:0000256" key="5">
    <source>
        <dbReference type="ARBA" id="ARBA00022989"/>
    </source>
</evidence>
<feature type="transmembrane region" description="Helical" evidence="7">
    <location>
        <begin position="246"/>
        <end position="263"/>
    </location>
</feature>
<dbReference type="Proteomes" id="UP000566324">
    <property type="component" value="Unassembled WGS sequence"/>
</dbReference>
<dbReference type="InterPro" id="IPR020846">
    <property type="entry name" value="MFS_dom"/>
</dbReference>
<keyword evidence="10" id="KW-1185">Reference proteome</keyword>
<evidence type="ECO:0000256" key="2">
    <source>
        <dbReference type="ARBA" id="ARBA00022448"/>
    </source>
</evidence>
<evidence type="ECO:0000313" key="10">
    <source>
        <dbReference type="Proteomes" id="UP000566324"/>
    </source>
</evidence>
<keyword evidence="5 7" id="KW-1133">Transmembrane helix</keyword>
<evidence type="ECO:0000313" key="9">
    <source>
        <dbReference type="EMBL" id="MBB4633692.1"/>
    </source>
</evidence>
<comment type="subcellular location">
    <subcellularLocation>
        <location evidence="1">Cell membrane</location>
        <topology evidence="1">Multi-pass membrane protein</topology>
    </subcellularLocation>
</comment>
<evidence type="ECO:0000256" key="6">
    <source>
        <dbReference type="ARBA" id="ARBA00023136"/>
    </source>
</evidence>
<keyword evidence="6 7" id="KW-0472">Membrane</keyword>
<evidence type="ECO:0000256" key="3">
    <source>
        <dbReference type="ARBA" id="ARBA00022475"/>
    </source>
</evidence>
<dbReference type="EMBL" id="JACHNZ010000052">
    <property type="protein sequence ID" value="MBB4633692.1"/>
    <property type="molecule type" value="Genomic_DNA"/>
</dbReference>
<dbReference type="Pfam" id="PF00083">
    <property type="entry name" value="Sugar_tr"/>
    <property type="match status" value="2"/>
</dbReference>
<dbReference type="FunFam" id="1.20.1250.20:FF:000001">
    <property type="entry name" value="Dicarboxylate MFS transporter"/>
    <property type="match status" value="1"/>
</dbReference>
<dbReference type="Gene3D" id="1.20.1250.20">
    <property type="entry name" value="MFS general substrate transporter like domains"/>
    <property type="match status" value="2"/>
</dbReference>
<feature type="transmembrane region" description="Helical" evidence="7">
    <location>
        <begin position="89"/>
        <end position="108"/>
    </location>
</feature>
<sequence>MTDDRAEGELDVKRDRMVILASSLGTVFEWYDFFIYGTLAALLGRMFFQVESETLALLLSLATFAVGFLVRPLGAILFGHLGDKVGRKYTFLVTITVMGLATAAIGLLPTYAQIGVAAPLILVCLRFAQGLALGGEYGGAAVYVAEHAPAHRRGFYTSWIQISVVGGFLLSIIVVVSTTAIVGKEAFEAWGWRIPFLVSLILLAISLWIRLKLNESPVFRAMKAAGKTSTNPFVDSIREKGNLGRILIALCIAAGFTVIWYNAQFYTLYFLQGAAKVAEADARLLVGAAVVVGAPSFIFFGWLSDRVGRKPVILTGFALTLVLLFPLYWLIAAAANPALERAIDAHPVTIVTPETCRYDPFSDRQDSACAETLEWFASNGLNYTRTPAAVAEVEVRVADARISGFEPEAFRAALDAAGYPETSDTAERQGWLVVLAAAMLTLLTGMTYGPAAAMLVELFPARIRYTSMSVPYHIGTGVFGGLLPLVSQYIVVSSGAVFGGLWYTFIIVTVAMLVTYFYLPETRGRDISG</sequence>
<feature type="transmembrane region" description="Helical" evidence="7">
    <location>
        <begin position="312"/>
        <end position="331"/>
    </location>
</feature>
<dbReference type="PANTHER" id="PTHR43045">
    <property type="entry name" value="SHIKIMATE TRANSPORTER"/>
    <property type="match status" value="1"/>
</dbReference>
<keyword evidence="3" id="KW-1003">Cell membrane</keyword>